<name>A0ACC1LHX2_9FUNG</name>
<protein>
    <submittedName>
        <fullName evidence="1">Uncharacterized protein</fullName>
    </submittedName>
</protein>
<dbReference type="Proteomes" id="UP001140096">
    <property type="component" value="Unassembled WGS sequence"/>
</dbReference>
<keyword evidence="2" id="KW-1185">Reference proteome</keyword>
<gene>
    <name evidence="1" type="ORF">H4S07_003499</name>
</gene>
<proteinExistence type="predicted"/>
<dbReference type="EMBL" id="JANBUP010001149">
    <property type="protein sequence ID" value="KAJ2807922.1"/>
    <property type="molecule type" value="Genomic_DNA"/>
</dbReference>
<accession>A0ACC1LHX2</accession>
<sequence length="124" mass="13607">MLISTPAYGAFIAVAVLLICLGAWLRWRRVKALVAIREQMQRDQMQLEPQPSATTWGNTVMQPAHAHLRPPPHGASPDAKPEEYLPPYSQPSQPIQPGQPSQPGMPGQPPPYVMPDASTHLRAS</sequence>
<evidence type="ECO:0000313" key="1">
    <source>
        <dbReference type="EMBL" id="KAJ2807922.1"/>
    </source>
</evidence>
<evidence type="ECO:0000313" key="2">
    <source>
        <dbReference type="Proteomes" id="UP001140096"/>
    </source>
</evidence>
<comment type="caution">
    <text evidence="1">The sequence shown here is derived from an EMBL/GenBank/DDBJ whole genome shotgun (WGS) entry which is preliminary data.</text>
</comment>
<organism evidence="1 2">
    <name type="scientific">Coemansia furcata</name>
    <dbReference type="NCBI Taxonomy" id="417177"/>
    <lineage>
        <taxon>Eukaryota</taxon>
        <taxon>Fungi</taxon>
        <taxon>Fungi incertae sedis</taxon>
        <taxon>Zoopagomycota</taxon>
        <taxon>Kickxellomycotina</taxon>
        <taxon>Kickxellomycetes</taxon>
        <taxon>Kickxellales</taxon>
        <taxon>Kickxellaceae</taxon>
        <taxon>Coemansia</taxon>
    </lineage>
</organism>
<reference evidence="1" key="1">
    <citation type="submission" date="2022-07" db="EMBL/GenBank/DDBJ databases">
        <title>Phylogenomic reconstructions and comparative analyses of Kickxellomycotina fungi.</title>
        <authorList>
            <person name="Reynolds N.K."/>
            <person name="Stajich J.E."/>
            <person name="Barry K."/>
            <person name="Grigoriev I.V."/>
            <person name="Crous P."/>
            <person name="Smith M.E."/>
        </authorList>
    </citation>
    <scope>NUCLEOTIDE SEQUENCE</scope>
    <source>
        <strain evidence="1">CBS 102833</strain>
    </source>
</reference>